<proteinExistence type="inferred from homology"/>
<protein>
    <recommendedName>
        <fullName evidence="3">asparagine synthase (glutamine-hydrolyzing)</fullName>
        <ecNumber evidence="3">6.3.5.4</ecNumber>
    </recommendedName>
</protein>
<keyword evidence="6 8" id="KW-0315">Glutamine amidotransferase</keyword>
<gene>
    <name evidence="11" type="primary">asnB</name>
    <name evidence="11" type="ORF">GRI62_07160</name>
</gene>
<keyword evidence="5 9" id="KW-0067">ATP-binding</keyword>
<evidence type="ECO:0000256" key="7">
    <source>
        <dbReference type="ARBA" id="ARBA00048741"/>
    </source>
</evidence>
<evidence type="ECO:0000256" key="6">
    <source>
        <dbReference type="ARBA" id="ARBA00022962"/>
    </source>
</evidence>
<keyword evidence="12" id="KW-1185">Reference proteome</keyword>
<dbReference type="GO" id="GO:0005829">
    <property type="term" value="C:cytosol"/>
    <property type="evidence" value="ECO:0007669"/>
    <property type="project" value="TreeGrafter"/>
</dbReference>
<dbReference type="InterPro" id="IPR006426">
    <property type="entry name" value="Asn_synth_AEB"/>
</dbReference>
<feature type="domain" description="Glutamine amidotransferase type-2" evidence="10">
    <location>
        <begin position="2"/>
        <end position="217"/>
    </location>
</feature>
<dbReference type="CDD" id="cd01991">
    <property type="entry name" value="Asn_synthase_B_C"/>
    <property type="match status" value="1"/>
</dbReference>
<evidence type="ECO:0000259" key="10">
    <source>
        <dbReference type="PROSITE" id="PS51278"/>
    </source>
</evidence>
<evidence type="ECO:0000256" key="8">
    <source>
        <dbReference type="PIRSR" id="PIRSR001589-1"/>
    </source>
</evidence>
<evidence type="ECO:0000256" key="4">
    <source>
        <dbReference type="ARBA" id="ARBA00022741"/>
    </source>
</evidence>
<dbReference type="Pfam" id="PF00733">
    <property type="entry name" value="Asn_synthase"/>
    <property type="match status" value="1"/>
</dbReference>
<evidence type="ECO:0000256" key="9">
    <source>
        <dbReference type="PIRSR" id="PIRSR001589-2"/>
    </source>
</evidence>
<evidence type="ECO:0000256" key="2">
    <source>
        <dbReference type="ARBA" id="ARBA00005752"/>
    </source>
</evidence>
<dbReference type="SUPFAM" id="SSF52402">
    <property type="entry name" value="Adenine nucleotide alpha hydrolases-like"/>
    <property type="match status" value="1"/>
</dbReference>
<keyword evidence="8" id="KW-0061">Asparagine biosynthesis</keyword>
<dbReference type="NCBIfam" id="TIGR01536">
    <property type="entry name" value="asn_synth_AEB"/>
    <property type="match status" value="1"/>
</dbReference>
<dbReference type="Gene3D" id="3.60.20.10">
    <property type="entry name" value="Glutamine Phosphoribosylpyrophosphate, subunit 1, domain 1"/>
    <property type="match status" value="1"/>
</dbReference>
<evidence type="ECO:0000256" key="1">
    <source>
        <dbReference type="ARBA" id="ARBA00005187"/>
    </source>
</evidence>
<name>A0A845A1P9_9SPHN</name>
<dbReference type="AlphaFoldDB" id="A0A845A1P9"/>
<dbReference type="InterPro" id="IPR014729">
    <property type="entry name" value="Rossmann-like_a/b/a_fold"/>
</dbReference>
<feature type="active site" description="For GATase activity" evidence="8">
    <location>
        <position position="2"/>
    </location>
</feature>
<dbReference type="OrthoDB" id="9763290at2"/>
<keyword evidence="11" id="KW-0436">Ligase</keyword>
<dbReference type="InterPro" id="IPR017932">
    <property type="entry name" value="GATase_2_dom"/>
</dbReference>
<feature type="binding site" evidence="9">
    <location>
        <begin position="375"/>
        <end position="376"/>
    </location>
    <ligand>
        <name>ATP</name>
        <dbReference type="ChEBI" id="CHEBI:30616"/>
    </ligand>
</feature>
<dbReference type="PROSITE" id="PS51278">
    <property type="entry name" value="GATASE_TYPE_2"/>
    <property type="match status" value="1"/>
</dbReference>
<evidence type="ECO:0000256" key="3">
    <source>
        <dbReference type="ARBA" id="ARBA00012737"/>
    </source>
</evidence>
<dbReference type="InterPro" id="IPR033738">
    <property type="entry name" value="AsnB_N"/>
</dbReference>
<evidence type="ECO:0000313" key="11">
    <source>
        <dbReference type="EMBL" id="MXO93382.1"/>
    </source>
</evidence>
<keyword evidence="4 9" id="KW-0547">Nucleotide-binding</keyword>
<dbReference type="GO" id="GO:0006529">
    <property type="term" value="P:asparagine biosynthetic process"/>
    <property type="evidence" value="ECO:0007669"/>
    <property type="project" value="UniProtKB-KW"/>
</dbReference>
<evidence type="ECO:0000313" key="12">
    <source>
        <dbReference type="Proteomes" id="UP000460626"/>
    </source>
</evidence>
<dbReference type="EC" id="6.3.5.4" evidence="3"/>
<evidence type="ECO:0000256" key="5">
    <source>
        <dbReference type="ARBA" id="ARBA00022840"/>
    </source>
</evidence>
<feature type="binding site" evidence="9">
    <location>
        <position position="104"/>
    </location>
    <ligand>
        <name>L-glutamine</name>
        <dbReference type="ChEBI" id="CHEBI:58359"/>
    </ligand>
</feature>
<dbReference type="RefSeq" id="WP_131452661.1">
    <property type="nucleotide sequence ID" value="NZ_BMJK01000001.1"/>
</dbReference>
<dbReference type="PANTHER" id="PTHR43284">
    <property type="entry name" value="ASPARAGINE SYNTHETASE (GLUTAMINE-HYDROLYZING)"/>
    <property type="match status" value="1"/>
</dbReference>
<reference evidence="11 12" key="1">
    <citation type="submission" date="2019-12" db="EMBL/GenBank/DDBJ databases">
        <title>Genomic-based taxomic classification of the family Erythrobacteraceae.</title>
        <authorList>
            <person name="Xu L."/>
        </authorList>
    </citation>
    <scope>NUCLEOTIDE SEQUENCE [LARGE SCALE GENOMIC DNA]</scope>
    <source>
        <strain evidence="11 12">RC4-10-4</strain>
    </source>
</reference>
<dbReference type="Proteomes" id="UP000460626">
    <property type="component" value="Unassembled WGS sequence"/>
</dbReference>
<comment type="similarity">
    <text evidence="2">Belongs to the asparagine synthetase family.</text>
</comment>
<dbReference type="Pfam" id="PF13537">
    <property type="entry name" value="GATase_7"/>
    <property type="match status" value="1"/>
</dbReference>
<dbReference type="Gene3D" id="3.40.50.620">
    <property type="entry name" value="HUPs"/>
    <property type="match status" value="1"/>
</dbReference>
<comment type="pathway">
    <text evidence="1">Amino-acid biosynthesis; L-asparagine biosynthesis; L-asparagine from L-aspartate (L-Gln route): step 1/1.</text>
</comment>
<dbReference type="SUPFAM" id="SSF56235">
    <property type="entry name" value="N-terminal nucleophile aminohydrolases (Ntn hydrolases)"/>
    <property type="match status" value="1"/>
</dbReference>
<dbReference type="InterPro" id="IPR051786">
    <property type="entry name" value="ASN_synthetase/amidase"/>
</dbReference>
<organism evidence="11 12">
    <name type="scientific">Aurantiacibacter arachoides</name>
    <dbReference type="NCBI Taxonomy" id="1850444"/>
    <lineage>
        <taxon>Bacteria</taxon>
        <taxon>Pseudomonadati</taxon>
        <taxon>Pseudomonadota</taxon>
        <taxon>Alphaproteobacteria</taxon>
        <taxon>Sphingomonadales</taxon>
        <taxon>Erythrobacteraceae</taxon>
        <taxon>Aurantiacibacter</taxon>
    </lineage>
</organism>
<dbReference type="GO" id="GO:0005524">
    <property type="term" value="F:ATP binding"/>
    <property type="evidence" value="ECO:0007669"/>
    <property type="project" value="UniProtKB-KW"/>
</dbReference>
<accession>A0A845A1P9</accession>
<comment type="caution">
    <text evidence="11">The sequence shown here is derived from an EMBL/GenBank/DDBJ whole genome shotgun (WGS) entry which is preliminary data.</text>
</comment>
<sequence>MCGINGIYSYGAMAAPVDEDELLRTRDSMTARGPDGCGHWLTNDRRVGFAHRRLAIIDLTEGGAQPMHSASGRFVITFNGEIYNFATLRTELEGKGHAFASDSDTEVLLQLYEAMGPAMVTRLVGMFAFAIWDRREEVLFLARDPYGIKPLYYADDGGTFRFASQVKSLIAGGGVAADPDPAALVGFHLLGSVPEPLTIARAVKALPAGSWLTVKHGGASEPTPYHSIAAVFAEGENAYTQQQSPRDRRQAYQEALLDSVRRHLVADVPVGAFLSSGIDSSALVGLMRDAGQSEIETVTLSFAEYQGTPADEAPLAEQVARTYGTRHTTRVVTKAEFEADLPAIIAAMDQPSIDGINTWFVSKAARERGLKVAISGVGGDELMGGYPSFRDVPRWVRYFSAPAAIPFLGSTIRRGMMAVGPERFGISPKAAGLIEFGGKVPGAWFVRRGLRMPWDLPELLDPDIVTEGLDRLRLFERLREVLDPRPASTFSQIAVLESAMYMRNQLLRDTDWAGMAHSLEIRTPLADSQLLASAAALGPPPAGEMPKAELAFAPSTPLPDAVISRSKTGFAVPVGSWIRNAGDGAKALPMAGMRDWARHVQGAWTRGLETSQVRTR</sequence>
<dbReference type="InterPro" id="IPR029055">
    <property type="entry name" value="Ntn_hydrolases_N"/>
</dbReference>
<dbReference type="InterPro" id="IPR001962">
    <property type="entry name" value="Asn_synthase"/>
</dbReference>
<keyword evidence="8" id="KW-0028">Amino-acid biosynthesis</keyword>
<dbReference type="CDD" id="cd00712">
    <property type="entry name" value="AsnB"/>
    <property type="match status" value="1"/>
</dbReference>
<comment type="catalytic activity">
    <reaction evidence="7">
        <text>L-aspartate + L-glutamine + ATP + H2O = L-asparagine + L-glutamate + AMP + diphosphate + H(+)</text>
        <dbReference type="Rhea" id="RHEA:12228"/>
        <dbReference type="ChEBI" id="CHEBI:15377"/>
        <dbReference type="ChEBI" id="CHEBI:15378"/>
        <dbReference type="ChEBI" id="CHEBI:29985"/>
        <dbReference type="ChEBI" id="CHEBI:29991"/>
        <dbReference type="ChEBI" id="CHEBI:30616"/>
        <dbReference type="ChEBI" id="CHEBI:33019"/>
        <dbReference type="ChEBI" id="CHEBI:58048"/>
        <dbReference type="ChEBI" id="CHEBI:58359"/>
        <dbReference type="ChEBI" id="CHEBI:456215"/>
        <dbReference type="EC" id="6.3.5.4"/>
    </reaction>
</comment>
<dbReference type="PIRSF" id="PIRSF001589">
    <property type="entry name" value="Asn_synthetase_glu-h"/>
    <property type="match status" value="1"/>
</dbReference>
<dbReference type="EMBL" id="WTYH01000001">
    <property type="protein sequence ID" value="MXO93382.1"/>
    <property type="molecule type" value="Genomic_DNA"/>
</dbReference>
<dbReference type="GO" id="GO:0004066">
    <property type="term" value="F:asparagine synthase (glutamine-hydrolyzing) activity"/>
    <property type="evidence" value="ECO:0007669"/>
    <property type="project" value="UniProtKB-EC"/>
</dbReference>
<dbReference type="PANTHER" id="PTHR43284:SF1">
    <property type="entry name" value="ASPARAGINE SYNTHETASE"/>
    <property type="match status" value="1"/>
</dbReference>